<keyword evidence="2" id="KW-1185">Reference proteome</keyword>
<evidence type="ECO:0000313" key="2">
    <source>
        <dbReference type="Proteomes" id="UP001516400"/>
    </source>
</evidence>
<gene>
    <name evidence="1" type="ORF">HHI36_023125</name>
</gene>
<accession>A0ABD2PG08</accession>
<reference evidence="1 2" key="1">
    <citation type="journal article" date="2021" name="BMC Biol.">
        <title>Horizontally acquired antibacterial genes associated with adaptive radiation of ladybird beetles.</title>
        <authorList>
            <person name="Li H.S."/>
            <person name="Tang X.F."/>
            <person name="Huang Y.H."/>
            <person name="Xu Z.Y."/>
            <person name="Chen M.L."/>
            <person name="Du X.Y."/>
            <person name="Qiu B.Y."/>
            <person name="Chen P.T."/>
            <person name="Zhang W."/>
            <person name="Slipinski A."/>
            <person name="Escalona H.E."/>
            <person name="Waterhouse R.M."/>
            <person name="Zwick A."/>
            <person name="Pang H."/>
        </authorList>
    </citation>
    <scope>NUCLEOTIDE SEQUENCE [LARGE SCALE GENOMIC DNA]</scope>
    <source>
        <strain evidence="1">SYSU2018</strain>
    </source>
</reference>
<sequence length="175" mass="19493">ILENVLHELNAYFVSVDDCRPDDAANGDNGAKFEYESLSNSLVVENTDPQELYNIIKSLKNTRSTGFDEIPIILIKEVADQVSPVLSHLANMMIDTVRVKEGKKEASITDEKPCSSSTDKSKGWVYPEVIVISSDESSNDSFVSPPTDFKAILEMLERRRNTAEDRRILALAVGR</sequence>
<dbReference type="EMBL" id="JABFTP020000186">
    <property type="protein sequence ID" value="KAL3289727.1"/>
    <property type="molecule type" value="Genomic_DNA"/>
</dbReference>
<proteinExistence type="predicted"/>
<name>A0ABD2PG08_9CUCU</name>
<protein>
    <submittedName>
        <fullName evidence="1">Uncharacterized protein</fullName>
    </submittedName>
</protein>
<organism evidence="1 2">
    <name type="scientific">Cryptolaemus montrouzieri</name>
    <dbReference type="NCBI Taxonomy" id="559131"/>
    <lineage>
        <taxon>Eukaryota</taxon>
        <taxon>Metazoa</taxon>
        <taxon>Ecdysozoa</taxon>
        <taxon>Arthropoda</taxon>
        <taxon>Hexapoda</taxon>
        <taxon>Insecta</taxon>
        <taxon>Pterygota</taxon>
        <taxon>Neoptera</taxon>
        <taxon>Endopterygota</taxon>
        <taxon>Coleoptera</taxon>
        <taxon>Polyphaga</taxon>
        <taxon>Cucujiformia</taxon>
        <taxon>Coccinelloidea</taxon>
        <taxon>Coccinellidae</taxon>
        <taxon>Scymninae</taxon>
        <taxon>Scymnini</taxon>
        <taxon>Cryptolaemus</taxon>
    </lineage>
</organism>
<dbReference type="Proteomes" id="UP001516400">
    <property type="component" value="Unassembled WGS sequence"/>
</dbReference>
<feature type="non-terminal residue" evidence="1">
    <location>
        <position position="1"/>
    </location>
</feature>
<dbReference type="AlphaFoldDB" id="A0ABD2PG08"/>
<comment type="caution">
    <text evidence="1">The sequence shown here is derived from an EMBL/GenBank/DDBJ whole genome shotgun (WGS) entry which is preliminary data.</text>
</comment>
<evidence type="ECO:0000313" key="1">
    <source>
        <dbReference type="EMBL" id="KAL3289727.1"/>
    </source>
</evidence>